<evidence type="ECO:0000256" key="1">
    <source>
        <dbReference type="SAM" id="MobiDB-lite"/>
    </source>
</evidence>
<organism evidence="2 3">
    <name type="scientific">Seminavis robusta</name>
    <dbReference type="NCBI Taxonomy" id="568900"/>
    <lineage>
        <taxon>Eukaryota</taxon>
        <taxon>Sar</taxon>
        <taxon>Stramenopiles</taxon>
        <taxon>Ochrophyta</taxon>
        <taxon>Bacillariophyta</taxon>
        <taxon>Bacillariophyceae</taxon>
        <taxon>Bacillariophycidae</taxon>
        <taxon>Naviculales</taxon>
        <taxon>Naviculaceae</taxon>
        <taxon>Seminavis</taxon>
    </lineage>
</organism>
<reference evidence="2" key="1">
    <citation type="submission" date="2020-06" db="EMBL/GenBank/DDBJ databases">
        <authorList>
            <consortium name="Plant Systems Biology data submission"/>
        </authorList>
    </citation>
    <scope>NUCLEOTIDE SEQUENCE</scope>
    <source>
        <strain evidence="2">D6</strain>
    </source>
</reference>
<dbReference type="EMBL" id="CAICTM010001667">
    <property type="protein sequence ID" value="CAB9525383.1"/>
    <property type="molecule type" value="Genomic_DNA"/>
</dbReference>
<feature type="compositionally biased region" description="Basic residues" evidence="1">
    <location>
        <begin position="238"/>
        <end position="252"/>
    </location>
</feature>
<evidence type="ECO:0000313" key="2">
    <source>
        <dbReference type="EMBL" id="CAB9525383.1"/>
    </source>
</evidence>
<accession>A0A9N8HS51</accession>
<sequence length="286" mass="32402">MPHFGEKHHHQHYRSPQAKGTSTRSQQQLNRRPHLTRIQGKINLMNGPNSDRFAVDDRPTLRDSTFVVDNMSMISVMSKMFHENSGDDDFSTYEYSLGAPSYFNSAPSLRNLSPEDKAANHNLSQYFGRSTRLCADYSDNDTQEEDSVCFSEDIEEGGEDKESLDEETLDETRNKDDILGSLRLRVPDKAAQPVQMEKASGRRSRDYADKLLGLGDDSTSHETTSTIQSDEFGEPTKTKKKRWFGGRVFKKKGGNDKHEKSKNRAKASLQMPPSKTRARPARMASF</sequence>
<gene>
    <name evidence="2" type="ORF">SEMRO_1669_G289930.1</name>
</gene>
<comment type="caution">
    <text evidence="2">The sequence shown here is derived from an EMBL/GenBank/DDBJ whole genome shotgun (WGS) entry which is preliminary data.</text>
</comment>
<feature type="compositionally biased region" description="Polar residues" evidence="1">
    <location>
        <begin position="18"/>
        <end position="30"/>
    </location>
</feature>
<dbReference type="AlphaFoldDB" id="A0A9N8HS51"/>
<protein>
    <submittedName>
        <fullName evidence="2">Uncharacterized protein</fullName>
    </submittedName>
</protein>
<dbReference type="Proteomes" id="UP001153069">
    <property type="component" value="Unassembled WGS sequence"/>
</dbReference>
<evidence type="ECO:0000313" key="3">
    <source>
        <dbReference type="Proteomes" id="UP001153069"/>
    </source>
</evidence>
<feature type="compositionally biased region" description="Basic residues" evidence="1">
    <location>
        <begin position="1"/>
        <end position="13"/>
    </location>
</feature>
<keyword evidence="3" id="KW-1185">Reference proteome</keyword>
<feature type="region of interest" description="Disordered" evidence="1">
    <location>
        <begin position="1"/>
        <end position="56"/>
    </location>
</feature>
<feature type="region of interest" description="Disordered" evidence="1">
    <location>
        <begin position="190"/>
        <end position="286"/>
    </location>
</feature>
<feature type="compositionally biased region" description="Basic and acidic residues" evidence="1">
    <location>
        <begin position="199"/>
        <end position="209"/>
    </location>
</feature>
<name>A0A9N8HS51_9STRA</name>
<proteinExistence type="predicted"/>